<feature type="transmembrane region" description="Helical" evidence="2">
    <location>
        <begin position="141"/>
        <end position="161"/>
    </location>
</feature>
<feature type="transmembrane region" description="Helical" evidence="2">
    <location>
        <begin position="106"/>
        <end position="129"/>
    </location>
</feature>
<accession>A0A7J7II83</accession>
<evidence type="ECO:0000256" key="2">
    <source>
        <dbReference type="SAM" id="Phobius"/>
    </source>
</evidence>
<dbReference type="PANTHER" id="PTHR28026:SF9">
    <property type="entry name" value="2-HYDROXY-PALMITIC ACID DIOXYGENASE MPO1"/>
    <property type="match status" value="1"/>
</dbReference>
<dbReference type="Pfam" id="PF06127">
    <property type="entry name" value="Mpo1-like"/>
    <property type="match status" value="1"/>
</dbReference>
<proteinExistence type="predicted"/>
<protein>
    <recommendedName>
        <fullName evidence="5">Endoplasmic reticulum membrane protein</fullName>
    </recommendedName>
</protein>
<sequence>MKPSSKHVKFAHLSLDFSSQYRFYLEYHSNPGNQLVHVLFVPLLLGSALAALSLWSFQVSFFGKKLLVDAGMILASLLGFAAALLWVLPLYVVAKAVTLYASSGRVLWYAVAAVQASGWSAQFAAHHWLEKRRPALLDNMVQAFASAPFFVFLEVLAALGLDGGVRKHLQRPKSPRRTKTERGTSTARAKTYTEGTPSAHG</sequence>
<feature type="compositionally biased region" description="Polar residues" evidence="1">
    <location>
        <begin position="183"/>
        <end position="201"/>
    </location>
</feature>
<feature type="region of interest" description="Disordered" evidence="1">
    <location>
        <begin position="167"/>
        <end position="201"/>
    </location>
</feature>
<name>A0A7J7II83_9RHOD</name>
<keyword evidence="2" id="KW-0472">Membrane</keyword>
<dbReference type="OrthoDB" id="2124888at2759"/>
<evidence type="ECO:0000313" key="3">
    <source>
        <dbReference type="EMBL" id="KAF6002812.1"/>
    </source>
</evidence>
<dbReference type="GO" id="GO:0016020">
    <property type="term" value="C:membrane"/>
    <property type="evidence" value="ECO:0007669"/>
    <property type="project" value="GOC"/>
</dbReference>
<feature type="compositionally biased region" description="Basic residues" evidence="1">
    <location>
        <begin position="167"/>
        <end position="179"/>
    </location>
</feature>
<organism evidence="3 4">
    <name type="scientific">Cyanidiococcus yangmingshanensis</name>
    <dbReference type="NCBI Taxonomy" id="2690220"/>
    <lineage>
        <taxon>Eukaryota</taxon>
        <taxon>Rhodophyta</taxon>
        <taxon>Bangiophyceae</taxon>
        <taxon>Cyanidiales</taxon>
        <taxon>Cyanidiaceae</taxon>
        <taxon>Cyanidiococcus</taxon>
    </lineage>
</organism>
<evidence type="ECO:0008006" key="5">
    <source>
        <dbReference type="Google" id="ProtNLM"/>
    </source>
</evidence>
<dbReference type="GO" id="GO:0046521">
    <property type="term" value="P:sphingoid catabolic process"/>
    <property type="evidence" value="ECO:0007669"/>
    <property type="project" value="TreeGrafter"/>
</dbReference>
<reference evidence="3 4" key="1">
    <citation type="journal article" date="2020" name="J. Phycol.">
        <title>Comparative genome analysis reveals Cyanidiococcus gen. nov., a new extremophilic red algal genus sister to Cyanidioschyzon (Cyanidioschyzonaceae, Rhodophyta).</title>
        <authorList>
            <person name="Liu S.-L."/>
            <person name="Chiang Y.-R."/>
            <person name="Yoon H.S."/>
            <person name="Fu H.-Y."/>
        </authorList>
    </citation>
    <scope>NUCLEOTIDE SEQUENCE [LARGE SCALE GENOMIC DNA]</scope>
    <source>
        <strain evidence="3 4">THAL066</strain>
    </source>
</reference>
<gene>
    <name evidence="3" type="ORF">F1559_003939</name>
</gene>
<dbReference type="AlphaFoldDB" id="A0A7J7II83"/>
<keyword evidence="2" id="KW-1133">Transmembrane helix</keyword>
<dbReference type="EMBL" id="VWRR01000009">
    <property type="protein sequence ID" value="KAF6002812.1"/>
    <property type="molecule type" value="Genomic_DNA"/>
</dbReference>
<keyword evidence="4" id="KW-1185">Reference proteome</keyword>
<comment type="caution">
    <text evidence="3">The sequence shown here is derived from an EMBL/GenBank/DDBJ whole genome shotgun (WGS) entry which is preliminary data.</text>
</comment>
<feature type="transmembrane region" description="Helical" evidence="2">
    <location>
        <begin position="70"/>
        <end position="94"/>
    </location>
</feature>
<feature type="transmembrane region" description="Helical" evidence="2">
    <location>
        <begin position="35"/>
        <end position="58"/>
    </location>
</feature>
<dbReference type="GO" id="GO:0005783">
    <property type="term" value="C:endoplasmic reticulum"/>
    <property type="evidence" value="ECO:0007669"/>
    <property type="project" value="TreeGrafter"/>
</dbReference>
<evidence type="ECO:0000313" key="4">
    <source>
        <dbReference type="Proteomes" id="UP000530660"/>
    </source>
</evidence>
<dbReference type="InterPro" id="IPR009305">
    <property type="entry name" value="Mpo1-like"/>
</dbReference>
<keyword evidence="2" id="KW-0812">Transmembrane</keyword>
<dbReference type="Proteomes" id="UP000530660">
    <property type="component" value="Unassembled WGS sequence"/>
</dbReference>
<evidence type="ECO:0000256" key="1">
    <source>
        <dbReference type="SAM" id="MobiDB-lite"/>
    </source>
</evidence>
<dbReference type="PANTHER" id="PTHR28026">
    <property type="entry name" value="DUF962 DOMAIN PROTEIN (AFU_ORTHOLOGUE AFUA_8G05310)"/>
    <property type="match status" value="1"/>
</dbReference>